<sequence>MLFGKFGFILATQKLKLNLARRRDTVVRDMEIPRRAQYFSAMIRRVSNLWLWRYLTTRKSQLVKFSDTIIGMRSFQLACNFKVLKNGINSLETTLKATSNVFLGCNSL</sequence>
<comment type="caution">
    <text evidence="1">The sequence shown here is derived from an EMBL/GenBank/DDBJ whole genome shotgun (WGS) entry which is preliminary data.</text>
</comment>
<dbReference type="EMBL" id="CAXDID020000139">
    <property type="protein sequence ID" value="CAL6038366.1"/>
    <property type="molecule type" value="Genomic_DNA"/>
</dbReference>
<proteinExistence type="predicted"/>
<gene>
    <name evidence="2" type="ORF">HINF_LOCUS37333</name>
    <name evidence="1" type="ORF">HINF_LOCUS59854</name>
</gene>
<keyword evidence="3" id="KW-1185">Reference proteome</keyword>
<organism evidence="1">
    <name type="scientific">Hexamita inflata</name>
    <dbReference type="NCBI Taxonomy" id="28002"/>
    <lineage>
        <taxon>Eukaryota</taxon>
        <taxon>Metamonada</taxon>
        <taxon>Diplomonadida</taxon>
        <taxon>Hexamitidae</taxon>
        <taxon>Hexamitinae</taxon>
        <taxon>Hexamita</taxon>
    </lineage>
</organism>
<protein>
    <submittedName>
        <fullName evidence="2">Hypothetical_protein</fullName>
    </submittedName>
</protein>
<evidence type="ECO:0000313" key="1">
    <source>
        <dbReference type="EMBL" id="CAI9972209.1"/>
    </source>
</evidence>
<evidence type="ECO:0000313" key="2">
    <source>
        <dbReference type="EMBL" id="CAL6038366.1"/>
    </source>
</evidence>
<reference evidence="1" key="1">
    <citation type="submission" date="2023-06" db="EMBL/GenBank/DDBJ databases">
        <authorList>
            <person name="Kurt Z."/>
        </authorList>
    </citation>
    <scope>NUCLEOTIDE SEQUENCE</scope>
</reference>
<dbReference type="AlphaFoldDB" id="A0AA86R5Q7"/>
<dbReference type="Proteomes" id="UP001642409">
    <property type="component" value="Unassembled WGS sequence"/>
</dbReference>
<name>A0AA86R5Q7_9EUKA</name>
<accession>A0AA86R5Q7</accession>
<reference evidence="2 3" key="2">
    <citation type="submission" date="2024-07" db="EMBL/GenBank/DDBJ databases">
        <authorList>
            <person name="Akdeniz Z."/>
        </authorList>
    </citation>
    <scope>NUCLEOTIDE SEQUENCE [LARGE SCALE GENOMIC DNA]</scope>
</reference>
<dbReference type="EMBL" id="CATOUU010001104">
    <property type="protein sequence ID" value="CAI9972209.1"/>
    <property type="molecule type" value="Genomic_DNA"/>
</dbReference>
<evidence type="ECO:0000313" key="3">
    <source>
        <dbReference type="Proteomes" id="UP001642409"/>
    </source>
</evidence>